<evidence type="ECO:0000313" key="3">
    <source>
        <dbReference type="Proteomes" id="UP000626210"/>
    </source>
</evidence>
<name>A0ABQ3G9W4_9BURK</name>
<sequence length="232" mass="24263">MLLRTTALALLFANGAYFAWSQGLLAPVGLAPESAREPQRLEQQIRPEALRVAPAAPAASGPEPAAPAPPAAPTIPAAQAEAPAPTVACLQAGPFDNAQAQALRQALGAGGVPASAWSLEPMAPPDRWIVYMGRYNDTEALEKKRAELRALRVDTAPITQPALAPGLSLGVFSTQEAANEHLAQLARRGVRTARVVAEHREPTAARLRLPAADAALREQVQGLLAGRPLAPC</sequence>
<proteinExistence type="predicted"/>
<feature type="region of interest" description="Disordered" evidence="1">
    <location>
        <begin position="53"/>
        <end position="79"/>
    </location>
</feature>
<dbReference type="EMBL" id="BMYK01000024">
    <property type="protein sequence ID" value="GHC97473.1"/>
    <property type="molecule type" value="Genomic_DNA"/>
</dbReference>
<comment type="caution">
    <text evidence="2">The sequence shown here is derived from an EMBL/GenBank/DDBJ whole genome shotgun (WGS) entry which is preliminary data.</text>
</comment>
<feature type="compositionally biased region" description="Low complexity" evidence="1">
    <location>
        <begin position="53"/>
        <end position="63"/>
    </location>
</feature>
<gene>
    <name evidence="2" type="ORF">GCM10007320_52290</name>
</gene>
<evidence type="ECO:0000313" key="2">
    <source>
        <dbReference type="EMBL" id="GHC97473.1"/>
    </source>
</evidence>
<evidence type="ECO:0008006" key="4">
    <source>
        <dbReference type="Google" id="ProtNLM"/>
    </source>
</evidence>
<dbReference type="InterPro" id="IPR036680">
    <property type="entry name" value="SPOR-like_sf"/>
</dbReference>
<protein>
    <recommendedName>
        <fullName evidence="4">SPOR domain-containing protein</fullName>
    </recommendedName>
</protein>
<feature type="compositionally biased region" description="Pro residues" evidence="1">
    <location>
        <begin position="64"/>
        <end position="73"/>
    </location>
</feature>
<evidence type="ECO:0000256" key="1">
    <source>
        <dbReference type="SAM" id="MobiDB-lite"/>
    </source>
</evidence>
<dbReference type="Proteomes" id="UP000626210">
    <property type="component" value="Unassembled WGS sequence"/>
</dbReference>
<keyword evidence="3" id="KW-1185">Reference proteome</keyword>
<dbReference type="RefSeq" id="WP_308433223.1">
    <property type="nucleotide sequence ID" value="NZ_BMYK01000024.1"/>
</dbReference>
<accession>A0ABQ3G9W4</accession>
<organism evidence="2 3">
    <name type="scientific">Pseudorhodoferax aquiterrae</name>
    <dbReference type="NCBI Taxonomy" id="747304"/>
    <lineage>
        <taxon>Bacteria</taxon>
        <taxon>Pseudomonadati</taxon>
        <taxon>Pseudomonadota</taxon>
        <taxon>Betaproteobacteria</taxon>
        <taxon>Burkholderiales</taxon>
        <taxon>Comamonadaceae</taxon>
    </lineage>
</organism>
<dbReference type="SUPFAM" id="SSF110997">
    <property type="entry name" value="Sporulation related repeat"/>
    <property type="match status" value="1"/>
</dbReference>
<reference evidence="3" key="1">
    <citation type="journal article" date="2019" name="Int. J. Syst. Evol. Microbiol.">
        <title>The Global Catalogue of Microorganisms (GCM) 10K type strain sequencing project: providing services to taxonomists for standard genome sequencing and annotation.</title>
        <authorList>
            <consortium name="The Broad Institute Genomics Platform"/>
            <consortium name="The Broad Institute Genome Sequencing Center for Infectious Disease"/>
            <person name="Wu L."/>
            <person name="Ma J."/>
        </authorList>
    </citation>
    <scope>NUCLEOTIDE SEQUENCE [LARGE SCALE GENOMIC DNA]</scope>
    <source>
        <strain evidence="3">KCTC 23314</strain>
    </source>
</reference>